<gene>
    <name evidence="1" type="ORF">GTZ93_21570</name>
</gene>
<comment type="caution">
    <text evidence="1">The sequence shown here is derived from an EMBL/GenBank/DDBJ whole genome shotgun (WGS) entry which is preliminary data.</text>
</comment>
<accession>A0A7X4YBG0</accession>
<evidence type="ECO:0000313" key="1">
    <source>
        <dbReference type="EMBL" id="NBC42395.1"/>
    </source>
</evidence>
<protein>
    <recommendedName>
        <fullName evidence="3">Integrase</fullName>
    </recommendedName>
</protein>
<organism evidence="1 2">
    <name type="scientific">Corallococcus exiguus</name>
    <dbReference type="NCBI Taxonomy" id="83462"/>
    <lineage>
        <taxon>Bacteria</taxon>
        <taxon>Pseudomonadati</taxon>
        <taxon>Myxococcota</taxon>
        <taxon>Myxococcia</taxon>
        <taxon>Myxococcales</taxon>
        <taxon>Cystobacterineae</taxon>
        <taxon>Myxococcaceae</taxon>
        <taxon>Corallococcus</taxon>
    </lineage>
</organism>
<name>A0A7X4YBG0_9BACT</name>
<dbReference type="RefSeq" id="WP_139919763.1">
    <property type="nucleotide sequence ID" value="NZ_CBCSLE010000030.1"/>
</dbReference>
<dbReference type="AlphaFoldDB" id="A0A7X4YBG0"/>
<sequence>MLEIKDSSQRVAARLLEFFSARTAWFRGLWEVGTVLSLRELLEAVEAVPEGVLSDKAVEWLANELSRTLGPDEGIAPQSRSLLQRLLGSPLRPRSGELPAVHRLTEEIDASYLTRWAGQLARGIPVKPERVARAVASHLLDAGFSPDFLHRWLTYRLIHSTQTYRLSELLEDAHALARTPPSCFQVLLTVHNALGLQGPPPREWCDAPTVSKWFLANGFDAAHVRQSGGWLLTVHARDAFAAAERAAETVEKLFARLLIGTGHPMRHGEHAYVEGIQQPLPLRRHRRVEVRSLERQDQLFASGPPSRVDAAFELLGQLDAPAVVAVAAGWASIEALLVAPEDGQKSPAGDRLASLVACSFPRAELTLLASLQIRGSVSPPREQLLRCASNHERASVMGEAILQAHPLTWAEPVWSHRAAVARMEGVLKDPRKKLKDVEGYAVRAFRRLYRQRNLVLHGGQTNAVALRASLRTAAPLIGAGIDRIAHAWFRHGVQPLELAVKARHRLELLESKEPLAVLDLLE</sequence>
<proteinExistence type="predicted"/>
<dbReference type="Proteomes" id="UP000537825">
    <property type="component" value="Unassembled WGS sequence"/>
</dbReference>
<reference evidence="1 2" key="1">
    <citation type="submission" date="2020-01" db="EMBL/GenBank/DDBJ databases">
        <title>The draft genome sequence of Corallococcus exiguus DSM 14696.</title>
        <authorList>
            <person name="Zhang X."/>
            <person name="Zhu H."/>
        </authorList>
    </citation>
    <scope>NUCLEOTIDE SEQUENCE [LARGE SCALE GENOMIC DNA]</scope>
    <source>
        <strain evidence="1 2">DSM 14696</strain>
    </source>
</reference>
<dbReference type="EMBL" id="JAAAPK010000005">
    <property type="protein sequence ID" value="NBC42395.1"/>
    <property type="molecule type" value="Genomic_DNA"/>
</dbReference>
<evidence type="ECO:0008006" key="3">
    <source>
        <dbReference type="Google" id="ProtNLM"/>
    </source>
</evidence>
<evidence type="ECO:0000313" key="2">
    <source>
        <dbReference type="Proteomes" id="UP000537825"/>
    </source>
</evidence>
<keyword evidence="2" id="KW-1185">Reference proteome</keyword>